<feature type="domain" description="Right handed beta helix" evidence="2">
    <location>
        <begin position="134"/>
        <end position="222"/>
    </location>
</feature>
<proteinExistence type="predicted"/>
<evidence type="ECO:0000313" key="3">
    <source>
        <dbReference type="EMBL" id="UXN70140.1"/>
    </source>
</evidence>
<reference evidence="3 4" key="1">
    <citation type="submission" date="2022-09" db="EMBL/GenBank/DDBJ databases">
        <title>Interaction between co-microsymbionts with complementary sets of symbiotic genes in legume-rhizobium systems.</title>
        <authorList>
            <person name="Safronova V."/>
            <person name="Sazanova A."/>
            <person name="Afonin A."/>
            <person name="Chirak E."/>
        </authorList>
    </citation>
    <scope>NUCLEOTIDE SEQUENCE [LARGE SCALE GENOMIC DNA]</scope>
    <source>
        <strain evidence="3 4">A18/4-1</strain>
    </source>
</reference>
<gene>
    <name evidence="3" type="ORF">N8A98_02795</name>
</gene>
<dbReference type="InterPro" id="IPR006311">
    <property type="entry name" value="TAT_signal"/>
</dbReference>
<dbReference type="Gene3D" id="2.160.20.10">
    <property type="entry name" value="Single-stranded right-handed beta-helix, Pectin lyase-like"/>
    <property type="match status" value="1"/>
</dbReference>
<dbReference type="InterPro" id="IPR039448">
    <property type="entry name" value="Beta_helix"/>
</dbReference>
<dbReference type="InterPro" id="IPR006626">
    <property type="entry name" value="PbH1"/>
</dbReference>
<dbReference type="Proteomes" id="UP001061862">
    <property type="component" value="Chromosome"/>
</dbReference>
<sequence>MAGISLLNRRQALAGIAMASLAVTAAQAAAPLNAEDFGVIAALPDDQSKAMQAALDAAAAQGATLLLPAGAIFVRDLQLPSQVSIEGVPGATQLTTWNGGRIAQARNVSNLVLRDIGFDARNTGTIDGDALLDVTGSLTVTLERCSFANSPASALRITDSAVTVTNCNFARHADAAIHATDSRGLLITGNSISDCGNAGIRIWRSASGPDGSIITGNRIAKVDWRGGGNGQNGNGINVFRADEVIVADNHIADCAFSAIRLNATNNSQVSGNMCLRSGEVAIFSEFGFSGSVIANNIVDGAAGGISMTNLDSGGHLAVCSGNIVRNITPLSLVNPDTRPYGIAAQADAAVTGNTVQNVPGVAISAGYGPFLRNVMISGNVVSTANIGIAVSVVDGAGPVHIANNLISNARDHAVVGMAWRDIVEPDLITNANRFANVTVGSVTVGKTPQS</sequence>
<dbReference type="SUPFAM" id="SSF51126">
    <property type="entry name" value="Pectin lyase-like"/>
    <property type="match status" value="2"/>
</dbReference>
<dbReference type="InterPro" id="IPR022388">
    <property type="entry name" value="CHP03808"/>
</dbReference>
<dbReference type="RefSeq" id="WP_262168968.1">
    <property type="nucleotide sequence ID" value="NZ_CP104965.1"/>
</dbReference>
<dbReference type="PROSITE" id="PS51318">
    <property type="entry name" value="TAT"/>
    <property type="match status" value="1"/>
</dbReference>
<dbReference type="InterPro" id="IPR011050">
    <property type="entry name" value="Pectin_lyase_fold/virulence"/>
</dbReference>
<dbReference type="NCBIfam" id="TIGR03808">
    <property type="entry name" value="RR_plus_rpt_1"/>
    <property type="match status" value="1"/>
</dbReference>
<name>A0ABY6CD33_9HYPH</name>
<evidence type="ECO:0000313" key="4">
    <source>
        <dbReference type="Proteomes" id="UP001061862"/>
    </source>
</evidence>
<dbReference type="Pfam" id="PF13229">
    <property type="entry name" value="Beta_helix"/>
    <property type="match status" value="1"/>
</dbReference>
<evidence type="ECO:0000259" key="2">
    <source>
        <dbReference type="Pfam" id="PF13229"/>
    </source>
</evidence>
<dbReference type="InterPro" id="IPR012334">
    <property type="entry name" value="Pectin_lyas_fold"/>
</dbReference>
<evidence type="ECO:0000256" key="1">
    <source>
        <dbReference type="SAM" id="SignalP"/>
    </source>
</evidence>
<keyword evidence="1" id="KW-0732">Signal</keyword>
<dbReference type="SMART" id="SM00710">
    <property type="entry name" value="PbH1"/>
    <property type="match status" value="9"/>
</dbReference>
<feature type="signal peptide" evidence="1">
    <location>
        <begin position="1"/>
        <end position="28"/>
    </location>
</feature>
<feature type="chain" id="PRO_5046329581" evidence="1">
    <location>
        <begin position="29"/>
        <end position="450"/>
    </location>
</feature>
<organism evidence="3 4">
    <name type="scientific">Devosia neptuniae</name>
    <dbReference type="NCBI Taxonomy" id="191302"/>
    <lineage>
        <taxon>Bacteria</taxon>
        <taxon>Pseudomonadati</taxon>
        <taxon>Pseudomonadota</taxon>
        <taxon>Alphaproteobacteria</taxon>
        <taxon>Hyphomicrobiales</taxon>
        <taxon>Devosiaceae</taxon>
        <taxon>Devosia</taxon>
    </lineage>
</organism>
<keyword evidence="4" id="KW-1185">Reference proteome</keyword>
<dbReference type="EMBL" id="CP104965">
    <property type="protein sequence ID" value="UXN70140.1"/>
    <property type="molecule type" value="Genomic_DNA"/>
</dbReference>
<accession>A0ABY6CD33</accession>
<protein>
    <submittedName>
        <fullName evidence="3">TIGR03808 family TAT-translocated repetitive protein</fullName>
    </submittedName>
</protein>